<feature type="transmembrane region" description="Helical" evidence="1">
    <location>
        <begin position="292"/>
        <end position="310"/>
    </location>
</feature>
<proteinExistence type="predicted"/>
<keyword evidence="1" id="KW-1133">Transmembrane helix</keyword>
<accession>A0ABT0RV79</accession>
<sequence>MDWVVPAIAIVAIEYVIALAIGFTVGFRYEIPTKSYVITTLTISSLILVAVLLIRIGRYAWDGEAHPTRRLFVDARQSWPRMLGIVLGCVLVGMQIGALTWLKTMLPLTKGFWADLPLAEADRMLFGRDPWIVSHELLGSLTTFLDSCYVTWAFVKFGTLIAVILAAGSRVRSRAMLAYFLTASTGCLFQYAMPSAGPVFYSHLGLGDQFAAMPIEPWVASARDYLWTDYMSGGGKPGGGISAMPSMHVAVALWVAFVARAYFPRLQWIGWIYFVAILVGSVHLGWHYAWDGIAASLIALGAWILAPYILRISPSLASPKRSSPLPASM</sequence>
<feature type="transmembrane region" description="Helical" evidence="1">
    <location>
        <begin position="149"/>
        <end position="168"/>
    </location>
</feature>
<evidence type="ECO:0000256" key="1">
    <source>
        <dbReference type="SAM" id="Phobius"/>
    </source>
</evidence>
<dbReference type="Proteomes" id="UP001203410">
    <property type="component" value="Unassembled WGS sequence"/>
</dbReference>
<evidence type="ECO:0000313" key="4">
    <source>
        <dbReference type="Proteomes" id="UP001203410"/>
    </source>
</evidence>
<feature type="transmembrane region" description="Helical" evidence="1">
    <location>
        <begin position="175"/>
        <end position="193"/>
    </location>
</feature>
<feature type="transmembrane region" description="Helical" evidence="1">
    <location>
        <begin position="268"/>
        <end position="286"/>
    </location>
</feature>
<feature type="transmembrane region" description="Helical" evidence="1">
    <location>
        <begin position="241"/>
        <end position="263"/>
    </location>
</feature>
<gene>
    <name evidence="3" type="ORF">LZ496_08930</name>
</gene>
<feature type="transmembrane region" description="Helical" evidence="1">
    <location>
        <begin position="35"/>
        <end position="61"/>
    </location>
</feature>
<evidence type="ECO:0000313" key="3">
    <source>
        <dbReference type="EMBL" id="MCL6698902.1"/>
    </source>
</evidence>
<keyword evidence="1" id="KW-0472">Membrane</keyword>
<evidence type="ECO:0000259" key="2">
    <source>
        <dbReference type="Pfam" id="PF14378"/>
    </source>
</evidence>
<keyword evidence="1" id="KW-0812">Transmembrane</keyword>
<feature type="domain" description="Inositolphosphotransferase Aur1/Ipt1" evidence="2">
    <location>
        <begin position="139"/>
        <end position="304"/>
    </location>
</feature>
<dbReference type="Pfam" id="PF14378">
    <property type="entry name" value="PAP2_3"/>
    <property type="match status" value="1"/>
</dbReference>
<keyword evidence="4" id="KW-1185">Reference proteome</keyword>
<dbReference type="InterPro" id="IPR026841">
    <property type="entry name" value="Aur1/Ipt1"/>
</dbReference>
<reference evidence="3 4" key="1">
    <citation type="submission" date="2022-05" db="EMBL/GenBank/DDBJ databases">
        <authorList>
            <person name="Jo J.-H."/>
            <person name="Im W.-T."/>
        </authorList>
    </citation>
    <scope>NUCLEOTIDE SEQUENCE [LARGE SCALE GENOMIC DNA]</scope>
    <source>
        <strain evidence="3 4">NSE70-1</strain>
    </source>
</reference>
<feature type="transmembrane region" description="Helical" evidence="1">
    <location>
        <begin position="82"/>
        <end position="102"/>
    </location>
</feature>
<protein>
    <submittedName>
        <fullName evidence="3">Phosphatase PAP2 family protein</fullName>
    </submittedName>
</protein>
<dbReference type="RefSeq" id="WP_249904286.1">
    <property type="nucleotide sequence ID" value="NZ_JAMGBA010000002.1"/>
</dbReference>
<feature type="transmembrane region" description="Helical" evidence="1">
    <location>
        <begin position="7"/>
        <end position="29"/>
    </location>
</feature>
<organism evidence="3 4">
    <name type="scientific">Sphingomonas caseinilyticus</name>
    <dbReference type="NCBI Taxonomy" id="2908205"/>
    <lineage>
        <taxon>Bacteria</taxon>
        <taxon>Pseudomonadati</taxon>
        <taxon>Pseudomonadota</taxon>
        <taxon>Alphaproteobacteria</taxon>
        <taxon>Sphingomonadales</taxon>
        <taxon>Sphingomonadaceae</taxon>
        <taxon>Sphingomonas</taxon>
    </lineage>
</organism>
<name>A0ABT0RV79_9SPHN</name>
<comment type="caution">
    <text evidence="3">The sequence shown here is derived from an EMBL/GenBank/DDBJ whole genome shotgun (WGS) entry which is preliminary data.</text>
</comment>
<dbReference type="EMBL" id="JAMGBA010000002">
    <property type="protein sequence ID" value="MCL6698902.1"/>
    <property type="molecule type" value="Genomic_DNA"/>
</dbReference>